<accession>A0A813AZC0</accession>
<proteinExistence type="predicted"/>
<dbReference type="AlphaFoldDB" id="A0A813AZC0"/>
<protein>
    <submittedName>
        <fullName evidence="1">Uncharacterized protein</fullName>
    </submittedName>
</protein>
<name>A0A813AZC0_9DINO</name>
<dbReference type="EMBL" id="CAJNJA010065511">
    <property type="protein sequence ID" value="CAE7885876.1"/>
    <property type="molecule type" value="Genomic_DNA"/>
</dbReference>
<keyword evidence="2" id="KW-1185">Reference proteome</keyword>
<dbReference type="Proteomes" id="UP000601435">
    <property type="component" value="Unassembled WGS sequence"/>
</dbReference>
<comment type="caution">
    <text evidence="1">The sequence shown here is derived from an EMBL/GenBank/DDBJ whole genome shotgun (WGS) entry which is preliminary data.</text>
</comment>
<dbReference type="OrthoDB" id="435255at2759"/>
<gene>
    <name evidence="1" type="ORF">SNEC2469_LOCUS29284</name>
</gene>
<sequence>MDFIDPESIKIAFRVRNTDGGGGQVFPGSFEGSCFIKRVQLFSNGQRTDDITDYGRCCWLYSLLKPQEWYNGRAYEGFYPTNLGNPPAILDGNFRDVLMPPTLVGLFQGGKMLPPQLNLVLEIEFAEAADALWPGGAGSTSYSIENVRVLASQVTLDSALVESFNKVLLSGRSLVFSYPTMHTQVSGSTQHSVTVARAYTKLMGAFVTFKDDDDALGEVMNLEYPAINGQLESQMQLGALQYPRYPMASLAEHHHFLEIMAGTYDSKIKNMRLNRLEYEDTQFIAAFPVERVPKHPLSGISTRSGDLARFTFKNLQVDRAQQLYIHLISYQIVTLSGSGVSVLTRPQTPPASAPTPQPSQLCKHKLAGLPAAPDLAPYALAADLAAAEGSIAANQSAVTALSASLTTGLAGKASQAALDALQVEVNGKSTPASVDLKLANRPSTAAMNSAIASADNAVLASVAATYGLKTVTDQLTVDVAARQTAADVDQKIATALLPYTDTTDLNAAVALRTTPADVDQKIATELLTYVQQLALDAALAIRDGRLDAAEAAIAALQAAGLQSAADVASALATALAGYTDTAGLNSLLAVRDARLDGHDADILALQGAGPFATSAELSASETSLQSAIDALNSALAALTT</sequence>
<evidence type="ECO:0000313" key="2">
    <source>
        <dbReference type="Proteomes" id="UP000601435"/>
    </source>
</evidence>
<evidence type="ECO:0000313" key="1">
    <source>
        <dbReference type="EMBL" id="CAE7885876.1"/>
    </source>
</evidence>
<feature type="non-terminal residue" evidence="1">
    <location>
        <position position="1"/>
    </location>
</feature>
<reference evidence="1" key="1">
    <citation type="submission" date="2021-02" db="EMBL/GenBank/DDBJ databases">
        <authorList>
            <person name="Dougan E. K."/>
            <person name="Rhodes N."/>
            <person name="Thang M."/>
            <person name="Chan C."/>
        </authorList>
    </citation>
    <scope>NUCLEOTIDE SEQUENCE</scope>
</reference>
<organism evidence="1 2">
    <name type="scientific">Symbiodinium necroappetens</name>
    <dbReference type="NCBI Taxonomy" id="1628268"/>
    <lineage>
        <taxon>Eukaryota</taxon>
        <taxon>Sar</taxon>
        <taxon>Alveolata</taxon>
        <taxon>Dinophyceae</taxon>
        <taxon>Suessiales</taxon>
        <taxon>Symbiodiniaceae</taxon>
        <taxon>Symbiodinium</taxon>
    </lineage>
</organism>